<feature type="non-terminal residue" evidence="1">
    <location>
        <position position="1"/>
    </location>
</feature>
<dbReference type="OrthoDB" id="10592316at2759"/>
<gene>
    <name evidence="1" type="ORF">FOL47_001480</name>
</gene>
<evidence type="ECO:0000313" key="2">
    <source>
        <dbReference type="Proteomes" id="UP000591131"/>
    </source>
</evidence>
<comment type="caution">
    <text evidence="1">The sequence shown here is derived from an EMBL/GenBank/DDBJ whole genome shotgun (WGS) entry which is preliminary data.</text>
</comment>
<reference evidence="1 2" key="1">
    <citation type="submission" date="2020-04" db="EMBL/GenBank/DDBJ databases">
        <title>Perkinsus chesapeaki whole genome sequence.</title>
        <authorList>
            <person name="Bogema D.R."/>
        </authorList>
    </citation>
    <scope>NUCLEOTIDE SEQUENCE [LARGE SCALE GENOMIC DNA]</scope>
    <source>
        <strain evidence="1">ATCC PRA-425</strain>
    </source>
</reference>
<dbReference type="AlphaFoldDB" id="A0A7J6KU16"/>
<accession>A0A7J6KU16</accession>
<proteinExistence type="predicted"/>
<sequence length="246" mass="27561">GGVSNQNIDNGFLLVWKLESQYDPHQKREIKSERVLRRARLADKALFCGAKIICEIQRYISGPKNAEVDLGIAFNAGYAIEGPVGSDFKIDASYLGADVKWTLTLQELTRVYDLLIRLLWVSSFYFEGETSPEPRAIYALALTTLTGQTGLSYRVTKIPRKVGCLVKPEALGEVEDTVFTDEFPEYLFTIDVDVNRVIEARGLSEIQRDIFRQMFCSFVEGDWEKAKSIADGPPAIEVGPARAILE</sequence>
<dbReference type="PANTHER" id="PTHR43336">
    <property type="entry name" value="OXYGEN SENSOR HISTIDINE KINASE RESPONSE REGULATOR DEVS/DOSS"/>
    <property type="match status" value="1"/>
</dbReference>
<evidence type="ECO:0000313" key="1">
    <source>
        <dbReference type="EMBL" id="KAF4650041.1"/>
    </source>
</evidence>
<dbReference type="SUPFAM" id="SSF55073">
    <property type="entry name" value="Nucleotide cyclase"/>
    <property type="match status" value="1"/>
</dbReference>
<keyword evidence="2" id="KW-1185">Reference proteome</keyword>
<dbReference type="PANTHER" id="PTHR43336:SF3">
    <property type="entry name" value="GUANYLATE CYCLASE DOMAIN-CONTAINING PROTEIN"/>
    <property type="match status" value="1"/>
</dbReference>
<name>A0A7J6KU16_PERCH</name>
<dbReference type="InterPro" id="IPR029787">
    <property type="entry name" value="Nucleotide_cyclase"/>
</dbReference>
<organism evidence="1 2">
    <name type="scientific">Perkinsus chesapeaki</name>
    <name type="common">Clam parasite</name>
    <name type="synonym">Perkinsus andrewsi</name>
    <dbReference type="NCBI Taxonomy" id="330153"/>
    <lineage>
        <taxon>Eukaryota</taxon>
        <taxon>Sar</taxon>
        <taxon>Alveolata</taxon>
        <taxon>Perkinsozoa</taxon>
        <taxon>Perkinsea</taxon>
        <taxon>Perkinsida</taxon>
        <taxon>Perkinsidae</taxon>
        <taxon>Perkinsus</taxon>
    </lineage>
</organism>
<dbReference type="Gene3D" id="3.30.70.1230">
    <property type="entry name" value="Nucleotide cyclase"/>
    <property type="match status" value="1"/>
</dbReference>
<dbReference type="EMBL" id="JAAPAO010001359">
    <property type="protein sequence ID" value="KAF4650041.1"/>
    <property type="molecule type" value="Genomic_DNA"/>
</dbReference>
<dbReference type="Proteomes" id="UP000591131">
    <property type="component" value="Unassembled WGS sequence"/>
</dbReference>
<protein>
    <submittedName>
        <fullName evidence="1">Uncharacterized protein</fullName>
    </submittedName>
</protein>